<dbReference type="AlphaFoldDB" id="A0A426XT90"/>
<organism evidence="1 2">
    <name type="scientific">Ensete ventricosum</name>
    <name type="common">Abyssinian banana</name>
    <name type="synonym">Musa ensete</name>
    <dbReference type="NCBI Taxonomy" id="4639"/>
    <lineage>
        <taxon>Eukaryota</taxon>
        <taxon>Viridiplantae</taxon>
        <taxon>Streptophyta</taxon>
        <taxon>Embryophyta</taxon>
        <taxon>Tracheophyta</taxon>
        <taxon>Spermatophyta</taxon>
        <taxon>Magnoliopsida</taxon>
        <taxon>Liliopsida</taxon>
        <taxon>Zingiberales</taxon>
        <taxon>Musaceae</taxon>
        <taxon>Ensete</taxon>
    </lineage>
</organism>
<feature type="non-terminal residue" evidence="1">
    <location>
        <position position="77"/>
    </location>
</feature>
<evidence type="ECO:0000313" key="2">
    <source>
        <dbReference type="Proteomes" id="UP000287651"/>
    </source>
</evidence>
<protein>
    <submittedName>
        <fullName evidence="1">Uncharacterized protein</fullName>
    </submittedName>
</protein>
<name>A0A426XT90_ENSVE</name>
<proteinExistence type="predicted"/>
<dbReference type="EMBL" id="AMZH03017647">
    <property type="protein sequence ID" value="RRT42700.1"/>
    <property type="molecule type" value="Genomic_DNA"/>
</dbReference>
<reference evidence="1 2" key="1">
    <citation type="journal article" date="2014" name="Agronomy (Basel)">
        <title>A Draft Genome Sequence for Ensete ventricosum, the Drought-Tolerant Tree Against Hunger.</title>
        <authorList>
            <person name="Harrison J."/>
            <person name="Moore K.A."/>
            <person name="Paszkiewicz K."/>
            <person name="Jones T."/>
            <person name="Grant M."/>
            <person name="Ambacheew D."/>
            <person name="Muzemil S."/>
            <person name="Studholme D.J."/>
        </authorList>
    </citation>
    <scope>NUCLEOTIDE SEQUENCE [LARGE SCALE GENOMIC DNA]</scope>
</reference>
<sequence>MRLVGSGIRTLERCERRSSIGDDQRFQEKIEEKEKEIEQRPVLGFSSLFSRGRGKESDGERGGRGFLFLRRYPFGAP</sequence>
<gene>
    <name evidence="1" type="ORF">B296_00056950</name>
</gene>
<comment type="caution">
    <text evidence="1">The sequence shown here is derived from an EMBL/GenBank/DDBJ whole genome shotgun (WGS) entry which is preliminary data.</text>
</comment>
<dbReference type="Proteomes" id="UP000287651">
    <property type="component" value="Unassembled WGS sequence"/>
</dbReference>
<accession>A0A426XT90</accession>
<evidence type="ECO:0000313" key="1">
    <source>
        <dbReference type="EMBL" id="RRT42700.1"/>
    </source>
</evidence>